<dbReference type="EMBL" id="NBSK02000003">
    <property type="protein sequence ID" value="KAJ0216801.1"/>
    <property type="molecule type" value="Genomic_DNA"/>
</dbReference>
<name>A0A9R1XKR9_LACSA</name>
<organism evidence="1 2">
    <name type="scientific">Lactuca sativa</name>
    <name type="common">Garden lettuce</name>
    <dbReference type="NCBI Taxonomy" id="4236"/>
    <lineage>
        <taxon>Eukaryota</taxon>
        <taxon>Viridiplantae</taxon>
        <taxon>Streptophyta</taxon>
        <taxon>Embryophyta</taxon>
        <taxon>Tracheophyta</taxon>
        <taxon>Spermatophyta</taxon>
        <taxon>Magnoliopsida</taxon>
        <taxon>eudicotyledons</taxon>
        <taxon>Gunneridae</taxon>
        <taxon>Pentapetalae</taxon>
        <taxon>asterids</taxon>
        <taxon>campanulids</taxon>
        <taxon>Asterales</taxon>
        <taxon>Asteraceae</taxon>
        <taxon>Cichorioideae</taxon>
        <taxon>Cichorieae</taxon>
        <taxon>Lactucinae</taxon>
        <taxon>Lactuca</taxon>
    </lineage>
</organism>
<reference evidence="1 2" key="1">
    <citation type="journal article" date="2017" name="Nat. Commun.">
        <title>Genome assembly with in vitro proximity ligation data and whole-genome triplication in lettuce.</title>
        <authorList>
            <person name="Reyes-Chin-Wo S."/>
            <person name="Wang Z."/>
            <person name="Yang X."/>
            <person name="Kozik A."/>
            <person name="Arikit S."/>
            <person name="Song C."/>
            <person name="Xia L."/>
            <person name="Froenicke L."/>
            <person name="Lavelle D.O."/>
            <person name="Truco M.J."/>
            <person name="Xia R."/>
            <person name="Zhu S."/>
            <person name="Xu C."/>
            <person name="Xu H."/>
            <person name="Xu X."/>
            <person name="Cox K."/>
            <person name="Korf I."/>
            <person name="Meyers B.C."/>
            <person name="Michelmore R.W."/>
        </authorList>
    </citation>
    <scope>NUCLEOTIDE SEQUENCE [LARGE SCALE GENOMIC DNA]</scope>
    <source>
        <strain evidence="2">cv. Salinas</strain>
        <tissue evidence="1">Seedlings</tissue>
    </source>
</reference>
<accession>A0A9R1XKR9</accession>
<keyword evidence="2" id="KW-1185">Reference proteome</keyword>
<comment type="caution">
    <text evidence="1">The sequence shown here is derived from an EMBL/GenBank/DDBJ whole genome shotgun (WGS) entry which is preliminary data.</text>
</comment>
<gene>
    <name evidence="1" type="ORF">LSAT_V11C300142400</name>
</gene>
<evidence type="ECO:0000313" key="2">
    <source>
        <dbReference type="Proteomes" id="UP000235145"/>
    </source>
</evidence>
<protein>
    <submittedName>
        <fullName evidence="1">Uncharacterized protein</fullName>
    </submittedName>
</protein>
<sequence length="90" mass="10061">MRKLSSSLFKATFLKLDLNPINPTDGRKSAMQCAEVGFGYETVVFKTNFESWPSTSAPPAENRGKVTGNNNPLSFIVCIFYYNNCMIINL</sequence>
<evidence type="ECO:0000313" key="1">
    <source>
        <dbReference type="EMBL" id="KAJ0216801.1"/>
    </source>
</evidence>
<dbReference type="Proteomes" id="UP000235145">
    <property type="component" value="Unassembled WGS sequence"/>
</dbReference>
<proteinExistence type="predicted"/>
<dbReference type="AlphaFoldDB" id="A0A9R1XKR9"/>